<evidence type="ECO:0000313" key="3">
    <source>
        <dbReference type="Proteomes" id="UP000026960"/>
    </source>
</evidence>
<organism evidence="2">
    <name type="scientific">Oryza barthii</name>
    <dbReference type="NCBI Taxonomy" id="65489"/>
    <lineage>
        <taxon>Eukaryota</taxon>
        <taxon>Viridiplantae</taxon>
        <taxon>Streptophyta</taxon>
        <taxon>Embryophyta</taxon>
        <taxon>Tracheophyta</taxon>
        <taxon>Spermatophyta</taxon>
        <taxon>Magnoliopsida</taxon>
        <taxon>Liliopsida</taxon>
        <taxon>Poales</taxon>
        <taxon>Poaceae</taxon>
        <taxon>BOP clade</taxon>
        <taxon>Oryzoideae</taxon>
        <taxon>Oryzeae</taxon>
        <taxon>Oryzinae</taxon>
        <taxon>Oryza</taxon>
    </lineage>
</organism>
<dbReference type="EnsemblPlants" id="OBART07G01590.1">
    <property type="protein sequence ID" value="OBART07G01590.1"/>
    <property type="gene ID" value="OBART07G01590"/>
</dbReference>
<dbReference type="PaxDb" id="65489-OBART07G01590.1"/>
<dbReference type="Proteomes" id="UP000026960">
    <property type="component" value="Chromosome 7"/>
</dbReference>
<dbReference type="HOGENOM" id="CLU_2578056_0_0_1"/>
<accession>A0A0D3GLT2</accession>
<evidence type="ECO:0000313" key="2">
    <source>
        <dbReference type="EnsemblPlants" id="OBART07G01590.1"/>
    </source>
</evidence>
<sequence>MDAWSSELAGRIRSCSKILEAIRSAPSPSPPSDGSVSDKGLDCGGGGDGAMPPPASSAAGGGGGGLGAETALSILVDCFGH</sequence>
<feature type="region of interest" description="Disordered" evidence="1">
    <location>
        <begin position="23"/>
        <end position="64"/>
    </location>
</feature>
<reference evidence="2" key="2">
    <citation type="submission" date="2015-03" db="UniProtKB">
        <authorList>
            <consortium name="EnsemblPlants"/>
        </authorList>
    </citation>
    <scope>IDENTIFICATION</scope>
</reference>
<keyword evidence="3" id="KW-1185">Reference proteome</keyword>
<dbReference type="AlphaFoldDB" id="A0A0D3GLT2"/>
<name>A0A0D3GLT2_9ORYZ</name>
<evidence type="ECO:0000256" key="1">
    <source>
        <dbReference type="SAM" id="MobiDB-lite"/>
    </source>
</evidence>
<dbReference type="Gramene" id="OBART07G01590.1">
    <property type="protein sequence ID" value="OBART07G01590.1"/>
    <property type="gene ID" value="OBART07G01590"/>
</dbReference>
<reference evidence="2" key="1">
    <citation type="journal article" date="2009" name="Rice">
        <title>De Novo Next Generation Sequencing of Plant Genomes.</title>
        <authorList>
            <person name="Rounsley S."/>
            <person name="Marri P.R."/>
            <person name="Yu Y."/>
            <person name="He R."/>
            <person name="Sisneros N."/>
            <person name="Goicoechea J.L."/>
            <person name="Lee S.J."/>
            <person name="Angelova A."/>
            <person name="Kudrna D."/>
            <person name="Luo M."/>
            <person name="Affourtit J."/>
            <person name="Desany B."/>
            <person name="Knight J."/>
            <person name="Niazi F."/>
            <person name="Egholm M."/>
            <person name="Wing R.A."/>
        </authorList>
    </citation>
    <scope>NUCLEOTIDE SEQUENCE [LARGE SCALE GENOMIC DNA]</scope>
    <source>
        <strain evidence="2">cv. IRGC 105608</strain>
    </source>
</reference>
<protein>
    <submittedName>
        <fullName evidence="2">Uncharacterized protein</fullName>
    </submittedName>
</protein>
<proteinExistence type="predicted"/>